<dbReference type="OrthoDB" id="8048523at2759"/>
<evidence type="ECO:0000256" key="1">
    <source>
        <dbReference type="SAM" id="MobiDB-lite"/>
    </source>
</evidence>
<dbReference type="Proteomes" id="UP000002748">
    <property type="component" value="Unassembled WGS sequence"/>
</dbReference>
<dbReference type="Pfam" id="PF10607">
    <property type="entry name" value="CTLH"/>
    <property type="match status" value="1"/>
</dbReference>
<feature type="region of interest" description="Disordered" evidence="1">
    <location>
        <begin position="116"/>
        <end position="151"/>
    </location>
</feature>
<feature type="region of interest" description="Disordered" evidence="1">
    <location>
        <begin position="1"/>
        <end position="23"/>
    </location>
</feature>
<proteinExistence type="predicted"/>
<feature type="compositionally biased region" description="Pro residues" evidence="1">
    <location>
        <begin position="210"/>
        <end position="219"/>
    </location>
</feature>
<organism evidence="3 4">
    <name type="scientific">Trichosporon asahii var. asahii (strain ATCC 90039 / CBS 2479 / JCM 2466 / KCTC 7840 / NBRC 103889/ NCYC 2677 / UAMH 7654)</name>
    <name type="common">Yeast</name>
    <dbReference type="NCBI Taxonomy" id="1186058"/>
    <lineage>
        <taxon>Eukaryota</taxon>
        <taxon>Fungi</taxon>
        <taxon>Dikarya</taxon>
        <taxon>Basidiomycota</taxon>
        <taxon>Agaricomycotina</taxon>
        <taxon>Tremellomycetes</taxon>
        <taxon>Trichosporonales</taxon>
        <taxon>Trichosporonaceae</taxon>
        <taxon>Trichosporon</taxon>
    </lineage>
</organism>
<feature type="region of interest" description="Disordered" evidence="1">
    <location>
        <begin position="45"/>
        <end position="98"/>
    </location>
</feature>
<dbReference type="KEGG" id="tasa:A1Q1_06096"/>
<dbReference type="GeneID" id="25989608"/>
<evidence type="ECO:0000313" key="3">
    <source>
        <dbReference type="EMBL" id="EJT45480.1"/>
    </source>
</evidence>
<feature type="region of interest" description="Disordered" evidence="1">
    <location>
        <begin position="196"/>
        <end position="219"/>
    </location>
</feature>
<dbReference type="SMART" id="SM00757">
    <property type="entry name" value="CRA"/>
    <property type="match status" value="1"/>
</dbReference>
<reference evidence="3 4" key="1">
    <citation type="journal article" date="2012" name="Eukaryot. Cell">
        <title>Draft genome sequence of CBS 2479, the standard type strain of Trichosporon asahii.</title>
        <authorList>
            <person name="Yang R.Y."/>
            <person name="Li H.T."/>
            <person name="Zhu H."/>
            <person name="Zhou G.P."/>
            <person name="Wang M."/>
            <person name="Wang L."/>
        </authorList>
    </citation>
    <scope>NUCLEOTIDE SEQUENCE [LARGE SCALE GENOMIC DNA]</scope>
    <source>
        <strain evidence="4">ATCC 90039 / CBS 2479 / JCM 2466 / KCTC 7840 / NCYC 2677 / UAMH 7654</strain>
    </source>
</reference>
<evidence type="ECO:0000313" key="4">
    <source>
        <dbReference type="Proteomes" id="UP000002748"/>
    </source>
</evidence>
<gene>
    <name evidence="3" type="ORF">A1Q1_06096</name>
</gene>
<protein>
    <recommendedName>
        <fullName evidence="2">CRA domain-containing protein</fullName>
    </recommendedName>
</protein>
<feature type="compositionally biased region" description="Low complexity" evidence="1">
    <location>
        <begin position="81"/>
        <end position="96"/>
    </location>
</feature>
<evidence type="ECO:0000259" key="2">
    <source>
        <dbReference type="SMART" id="SM00757"/>
    </source>
</evidence>
<dbReference type="AlphaFoldDB" id="J4U614"/>
<feature type="compositionally biased region" description="Low complexity" evidence="1">
    <location>
        <begin position="45"/>
        <end position="62"/>
    </location>
</feature>
<feature type="domain" description="CRA" evidence="2">
    <location>
        <begin position="279"/>
        <end position="380"/>
    </location>
</feature>
<feature type="compositionally biased region" description="Polar residues" evidence="1">
    <location>
        <begin position="197"/>
        <end position="208"/>
    </location>
</feature>
<name>J4U614_TRIAS</name>
<feature type="compositionally biased region" description="Acidic residues" evidence="1">
    <location>
        <begin position="66"/>
        <end position="77"/>
    </location>
</feature>
<accession>J4U614</accession>
<sequence>MEKSRPLTLVSTAHRHPNPTTNDQHDVVLDYVINSGFAGTAKVLSSSRVPSAPCSSTSTPSSERVEGEEGMDVDDGGIDSGALGTPATPATPASAGGAVGESPIRAALAAAAARRLAATSPGTPTPAPDTIKEDAPANGNSTNGKGAIKGDGVPAIDQATLESIDHRRVIIDAILNGAIPRAVSGIQQHFPTVLMRKSSSSSNGTTVLQPPAPPTSIPPHQTPVFSHSYAPEHVALNLQIQAWIESYRNNLSTPGSPGSSVGSLNGSAKESGLSDAQIKQLTEAWNEIHRIVSQFKPDVAASYVKEVKDLSGLLAYSESELERDDCPLRGFVDQRRRIALANQINAAILRSENRPIQSHLEQLARRTCAVYSTLHSHGVEVMPSWTGDAKAALKRRPFQKGGFDLHEYVWEMA</sequence>
<dbReference type="InterPro" id="IPR024964">
    <property type="entry name" value="CTLH/CRA"/>
</dbReference>
<dbReference type="HOGENOM" id="CLU_055335_0_0_1"/>
<dbReference type="InterPro" id="IPR013144">
    <property type="entry name" value="CRA_dom"/>
</dbReference>
<dbReference type="VEuPathDB" id="FungiDB:A1Q1_06096"/>
<comment type="caution">
    <text evidence="3">The sequence shown here is derived from an EMBL/GenBank/DDBJ whole genome shotgun (WGS) entry which is preliminary data.</text>
</comment>
<dbReference type="EMBL" id="ALBS01000326">
    <property type="protein sequence ID" value="EJT45480.1"/>
    <property type="molecule type" value="Genomic_DNA"/>
</dbReference>
<dbReference type="RefSeq" id="XP_014176780.1">
    <property type="nucleotide sequence ID" value="XM_014321305.1"/>
</dbReference>